<keyword evidence="2 6" id="KW-0698">rRNA processing</keyword>
<dbReference type="InterPro" id="IPR014776">
    <property type="entry name" value="4pyrrole_Mease_sub2"/>
</dbReference>
<evidence type="ECO:0000256" key="6">
    <source>
        <dbReference type="HAMAP-Rule" id="MF_01877"/>
    </source>
</evidence>
<name>C6LAP8_9FIRM</name>
<evidence type="ECO:0000256" key="2">
    <source>
        <dbReference type="ARBA" id="ARBA00022552"/>
    </source>
</evidence>
<dbReference type="SUPFAM" id="SSF53790">
    <property type="entry name" value="Tetrapyrrole methylase"/>
    <property type="match status" value="1"/>
</dbReference>
<dbReference type="GO" id="GO:0005737">
    <property type="term" value="C:cytoplasm"/>
    <property type="evidence" value="ECO:0007669"/>
    <property type="project" value="UniProtKB-SubCell"/>
</dbReference>
<dbReference type="FunFam" id="3.30.950.10:FF:000002">
    <property type="entry name" value="Ribosomal RNA small subunit methyltransferase I"/>
    <property type="match status" value="1"/>
</dbReference>
<comment type="catalytic activity">
    <reaction evidence="6">
        <text>cytidine(1402) in 16S rRNA + S-adenosyl-L-methionine = 2'-O-methylcytidine(1402) in 16S rRNA + S-adenosyl-L-homocysteine + H(+)</text>
        <dbReference type="Rhea" id="RHEA:42924"/>
        <dbReference type="Rhea" id="RHEA-COMP:10285"/>
        <dbReference type="Rhea" id="RHEA-COMP:10286"/>
        <dbReference type="ChEBI" id="CHEBI:15378"/>
        <dbReference type="ChEBI" id="CHEBI:57856"/>
        <dbReference type="ChEBI" id="CHEBI:59789"/>
        <dbReference type="ChEBI" id="CHEBI:74495"/>
        <dbReference type="ChEBI" id="CHEBI:82748"/>
        <dbReference type="EC" id="2.1.1.198"/>
    </reaction>
</comment>
<feature type="domain" description="Tetrapyrrole methylase" evidence="7">
    <location>
        <begin position="23"/>
        <end position="222"/>
    </location>
</feature>
<dbReference type="Gene3D" id="3.30.950.10">
    <property type="entry name" value="Methyltransferase, Cobalt-precorrin-4 Transmethylase, Domain 2"/>
    <property type="match status" value="1"/>
</dbReference>
<dbReference type="CDD" id="cd11648">
    <property type="entry name" value="RsmI"/>
    <property type="match status" value="1"/>
</dbReference>
<dbReference type="Pfam" id="PF00590">
    <property type="entry name" value="TP_methylase"/>
    <property type="match status" value="1"/>
</dbReference>
<organism evidence="8 9">
    <name type="scientific">Marvinbryantia formatexigens DSM 14469</name>
    <dbReference type="NCBI Taxonomy" id="478749"/>
    <lineage>
        <taxon>Bacteria</taxon>
        <taxon>Bacillati</taxon>
        <taxon>Bacillota</taxon>
        <taxon>Clostridia</taxon>
        <taxon>Lachnospirales</taxon>
        <taxon>Lachnospiraceae</taxon>
        <taxon>Marvinbryantia</taxon>
    </lineage>
</organism>
<dbReference type="GO" id="GO:0070677">
    <property type="term" value="F:rRNA (cytosine-2'-O-)-methyltransferase activity"/>
    <property type="evidence" value="ECO:0007669"/>
    <property type="project" value="UniProtKB-UniRule"/>
</dbReference>
<dbReference type="InterPro" id="IPR014777">
    <property type="entry name" value="4pyrrole_Mease_sub1"/>
</dbReference>
<dbReference type="Proteomes" id="UP000005561">
    <property type="component" value="Unassembled WGS sequence"/>
</dbReference>
<dbReference type="InterPro" id="IPR035996">
    <property type="entry name" value="4pyrrol_Methylase_sf"/>
</dbReference>
<accession>C6LAP8</accession>
<dbReference type="EMBL" id="ACCL02000003">
    <property type="protein sequence ID" value="EET62029.1"/>
    <property type="molecule type" value="Genomic_DNA"/>
</dbReference>
<dbReference type="STRING" id="168384.SAMN05660368_03877"/>
<dbReference type="NCBIfam" id="TIGR00096">
    <property type="entry name" value="16S rRNA (cytidine(1402)-2'-O)-methyltransferase"/>
    <property type="match status" value="1"/>
</dbReference>
<dbReference type="PANTHER" id="PTHR46111">
    <property type="entry name" value="RIBOSOMAL RNA SMALL SUBUNIT METHYLTRANSFERASE I"/>
    <property type="match status" value="1"/>
</dbReference>
<evidence type="ECO:0000259" key="7">
    <source>
        <dbReference type="Pfam" id="PF00590"/>
    </source>
</evidence>
<dbReference type="HAMAP" id="MF_01877">
    <property type="entry name" value="16SrRNA_methyltr_I"/>
    <property type="match status" value="1"/>
</dbReference>
<evidence type="ECO:0000313" key="8">
    <source>
        <dbReference type="EMBL" id="EET62029.1"/>
    </source>
</evidence>
<dbReference type="PIRSF" id="PIRSF005917">
    <property type="entry name" value="MTase_YraL"/>
    <property type="match status" value="1"/>
</dbReference>
<dbReference type="InterPro" id="IPR008189">
    <property type="entry name" value="rRNA_ssu_MeTfrase_I"/>
</dbReference>
<comment type="function">
    <text evidence="6">Catalyzes the 2'-O-methylation of the ribose of cytidine 1402 (C1402) in 16S rRNA.</text>
</comment>
<comment type="caution">
    <text evidence="8">The sequence shown here is derived from an EMBL/GenBank/DDBJ whole genome shotgun (WGS) entry which is preliminary data.</text>
</comment>
<proteinExistence type="inferred from homology"/>
<gene>
    <name evidence="6" type="primary">rsmI</name>
    <name evidence="8" type="ORF">BRYFOR_05692</name>
</gene>
<evidence type="ECO:0000256" key="5">
    <source>
        <dbReference type="ARBA" id="ARBA00022691"/>
    </source>
</evidence>
<evidence type="ECO:0000256" key="1">
    <source>
        <dbReference type="ARBA" id="ARBA00022490"/>
    </source>
</evidence>
<dbReference type="EC" id="2.1.1.198" evidence="6"/>
<evidence type="ECO:0000256" key="4">
    <source>
        <dbReference type="ARBA" id="ARBA00022679"/>
    </source>
</evidence>
<reference evidence="8" key="1">
    <citation type="submission" date="2009-07" db="EMBL/GenBank/DDBJ databases">
        <authorList>
            <person name="Weinstock G."/>
            <person name="Sodergren E."/>
            <person name="Clifton S."/>
            <person name="Fulton L."/>
            <person name="Fulton B."/>
            <person name="Courtney L."/>
            <person name="Fronick C."/>
            <person name="Harrison M."/>
            <person name="Strong C."/>
            <person name="Farmer C."/>
            <person name="Delahaunty K."/>
            <person name="Markovic C."/>
            <person name="Hall O."/>
            <person name="Minx P."/>
            <person name="Tomlinson C."/>
            <person name="Mitreva M."/>
            <person name="Nelson J."/>
            <person name="Hou S."/>
            <person name="Wollam A."/>
            <person name="Pepin K.H."/>
            <person name="Johnson M."/>
            <person name="Bhonagiri V."/>
            <person name="Nash W.E."/>
            <person name="Warren W."/>
            <person name="Chinwalla A."/>
            <person name="Mardis E.R."/>
            <person name="Wilson R.K."/>
        </authorList>
    </citation>
    <scope>NUCLEOTIDE SEQUENCE [LARGE SCALE GENOMIC DNA]</scope>
    <source>
        <strain evidence="8">DSM 14469</strain>
    </source>
</reference>
<comment type="subcellular location">
    <subcellularLocation>
        <location evidence="6">Cytoplasm</location>
    </subcellularLocation>
</comment>
<evidence type="ECO:0000256" key="3">
    <source>
        <dbReference type="ARBA" id="ARBA00022603"/>
    </source>
</evidence>
<dbReference type="FunFam" id="3.40.1010.10:FF:000007">
    <property type="entry name" value="Ribosomal RNA small subunit methyltransferase I"/>
    <property type="match status" value="1"/>
</dbReference>
<keyword evidence="3 6" id="KW-0489">Methyltransferase</keyword>
<dbReference type="AlphaFoldDB" id="C6LAP8"/>
<dbReference type="eggNOG" id="COG0313">
    <property type="taxonomic scope" value="Bacteria"/>
</dbReference>
<dbReference type="PANTHER" id="PTHR46111:SF1">
    <property type="entry name" value="RIBOSOMAL RNA SMALL SUBUNIT METHYLTRANSFERASE I"/>
    <property type="match status" value="1"/>
</dbReference>
<comment type="similarity">
    <text evidence="6">Belongs to the methyltransferase superfamily. RsmI family.</text>
</comment>
<protein>
    <recommendedName>
        <fullName evidence="6">Ribosomal RNA small subunit methyltransferase I</fullName>
        <ecNumber evidence="6">2.1.1.198</ecNumber>
    </recommendedName>
    <alternativeName>
        <fullName evidence="6">16S rRNA 2'-O-ribose C1402 methyltransferase</fullName>
    </alternativeName>
    <alternativeName>
        <fullName evidence="6">rRNA (cytidine-2'-O-)-methyltransferase RsmI</fullName>
    </alternativeName>
</protein>
<dbReference type="Gene3D" id="3.40.1010.10">
    <property type="entry name" value="Cobalt-precorrin-4 Transmethylase, Domain 1"/>
    <property type="match status" value="1"/>
</dbReference>
<evidence type="ECO:0000313" key="9">
    <source>
        <dbReference type="Proteomes" id="UP000005561"/>
    </source>
</evidence>
<keyword evidence="4 6" id="KW-0808">Transferase</keyword>
<dbReference type="InterPro" id="IPR000878">
    <property type="entry name" value="4pyrrol_Mease"/>
</dbReference>
<keyword evidence="1 6" id="KW-0963">Cytoplasm</keyword>
<keyword evidence="5 6" id="KW-0949">S-adenosyl-L-methionine</keyword>
<sequence>MAGDRNLERQKTAADREADMAGKLYLCATPIGNLEDMTLRVLRTLQEADLIAAEDTRNSIKLLNHFDIKTPMTSYHEYNKIEKGKDLIRQMQSGKTVALITDAGTPGISDPGEELVRMCYEAGVEVTSLPGACACVTALTLSGLPTRRFCFEAFLPTEKKERQEILKELETETRTIILYEAPHRLVRTLEELAEFLGERGISVCRELTKKHETVFQTTVAEALEYYREHAPKGECVLVIEGKSRDAIRAEEQKKWEELSVKEHMEHYLSQGIDKKEAMKLVAKDRGVSKRDIYQELLEK</sequence>
<keyword evidence="9" id="KW-1185">Reference proteome</keyword>